<dbReference type="Proteomes" id="UP000007967">
    <property type="component" value="Chromosome"/>
</dbReference>
<dbReference type="PANTHER" id="PTHR47053:SF3">
    <property type="entry name" value="GAMMA-D-GLUTAMYL-L-LYSINE DIPEPTIDYL-PEPTIDASE"/>
    <property type="match status" value="1"/>
</dbReference>
<organism evidence="6 7">
    <name type="scientific">Kribbella flavida (strain DSM 17836 / JCM 10339 / NBRC 14399)</name>
    <dbReference type="NCBI Taxonomy" id="479435"/>
    <lineage>
        <taxon>Bacteria</taxon>
        <taxon>Bacillati</taxon>
        <taxon>Actinomycetota</taxon>
        <taxon>Actinomycetes</taxon>
        <taxon>Propionibacteriales</taxon>
        <taxon>Kribbellaceae</taxon>
        <taxon>Kribbella</taxon>
    </lineage>
</organism>
<dbReference type="GO" id="GO:0006508">
    <property type="term" value="P:proteolysis"/>
    <property type="evidence" value="ECO:0007669"/>
    <property type="project" value="UniProtKB-KW"/>
</dbReference>
<proteinExistence type="inferred from homology"/>
<dbReference type="STRING" id="479435.Kfla_3115"/>
<keyword evidence="3" id="KW-0378">Hydrolase</keyword>
<dbReference type="GO" id="GO:0008234">
    <property type="term" value="F:cysteine-type peptidase activity"/>
    <property type="evidence" value="ECO:0007669"/>
    <property type="project" value="UniProtKB-KW"/>
</dbReference>
<evidence type="ECO:0000313" key="6">
    <source>
        <dbReference type="EMBL" id="ADB32179.1"/>
    </source>
</evidence>
<accession>D2Q354</accession>
<dbReference type="InterPro" id="IPR057812">
    <property type="entry name" value="SH3_YKFC_2nd"/>
</dbReference>
<dbReference type="SUPFAM" id="SSF54001">
    <property type="entry name" value="Cysteine proteinases"/>
    <property type="match status" value="1"/>
</dbReference>
<protein>
    <submittedName>
        <fullName evidence="6">NLP/P60 protein</fullName>
    </submittedName>
</protein>
<feature type="domain" description="NlpC/P60" evidence="5">
    <location>
        <begin position="171"/>
        <end position="290"/>
    </location>
</feature>
<dbReference type="Gene3D" id="3.90.1720.10">
    <property type="entry name" value="endopeptidase domain like (from Nostoc punctiforme)"/>
    <property type="match status" value="1"/>
</dbReference>
<gene>
    <name evidence="6" type="ordered locus">Kfla_3115</name>
</gene>
<dbReference type="Gene3D" id="2.30.30.40">
    <property type="entry name" value="SH3 Domains"/>
    <property type="match status" value="2"/>
</dbReference>
<dbReference type="InterPro" id="IPR051202">
    <property type="entry name" value="Peptidase_C40"/>
</dbReference>
<comment type="similarity">
    <text evidence="1">Belongs to the peptidase C40 family.</text>
</comment>
<keyword evidence="2" id="KW-0645">Protease</keyword>
<dbReference type="HOGENOM" id="CLU_016043_13_2_11"/>
<reference evidence="7" key="1">
    <citation type="submission" date="2009-09" db="EMBL/GenBank/DDBJ databases">
        <title>The complete genome of Kribbella flavida DSM 17836.</title>
        <authorList>
            <consortium name="US DOE Joint Genome Institute (JGI-PGF)"/>
            <person name="Lucas S."/>
            <person name="Copeland A."/>
            <person name="Lapidus A."/>
            <person name="Glavina del Rio T."/>
            <person name="Dalin E."/>
            <person name="Tice H."/>
            <person name="Bruce D."/>
            <person name="Goodwin L."/>
            <person name="Pitluck S."/>
            <person name="Kyrpides N."/>
            <person name="Mavromatis K."/>
            <person name="Ivanova N."/>
            <person name="Saunders E."/>
            <person name="Brettin T."/>
            <person name="Detter J.C."/>
            <person name="Han C."/>
            <person name="Larimer F."/>
            <person name="Land M."/>
            <person name="Hauser L."/>
            <person name="Markowitz V."/>
            <person name="Cheng J.-F."/>
            <person name="Hugenholtz P."/>
            <person name="Woyke T."/>
            <person name="Wu D."/>
            <person name="Pukall R."/>
            <person name="Klenk H.-P."/>
            <person name="Eisen J.A."/>
        </authorList>
    </citation>
    <scope>NUCLEOTIDE SEQUENCE [LARGE SCALE GENOMIC DNA]</scope>
    <source>
        <strain evidence="7">DSM 17836 / JCM 10339 / NBRC 14399</strain>
    </source>
</reference>
<evidence type="ECO:0000259" key="5">
    <source>
        <dbReference type="PROSITE" id="PS51935"/>
    </source>
</evidence>
<reference evidence="6 7" key="2">
    <citation type="journal article" date="2010" name="Stand. Genomic Sci.">
        <title>Complete genome sequence of Kribbella flavida type strain (IFO 14399).</title>
        <authorList>
            <person name="Pukall R."/>
            <person name="Lapidus A."/>
            <person name="Glavina Del Rio T."/>
            <person name="Copeland A."/>
            <person name="Tice H."/>
            <person name="Cheng J.-F."/>
            <person name="Lucas S."/>
            <person name="Chen F."/>
            <person name="Nolan M."/>
            <person name="LaButti K."/>
            <person name="Pati A."/>
            <person name="Ivanova N."/>
            <person name="Mavrommatis K."/>
            <person name="Mikhailova N."/>
            <person name="Pitluck S."/>
            <person name="Bruce D."/>
            <person name="Goodwin L."/>
            <person name="Land M."/>
            <person name="Hauser L."/>
            <person name="Chang Y.-J."/>
            <person name="Jeffries C.D."/>
            <person name="Chen A."/>
            <person name="Palaniappan K."/>
            <person name="Chain P."/>
            <person name="Rohde M."/>
            <person name="Goeker M."/>
            <person name="Bristow J."/>
            <person name="Eisen J.A."/>
            <person name="Markowitz V."/>
            <person name="Hugenholtz P."/>
            <person name="Kyrpides N.C."/>
            <person name="Klenk H.-P."/>
            <person name="Brettin T."/>
        </authorList>
    </citation>
    <scope>NUCLEOTIDE SEQUENCE [LARGE SCALE GENOMIC DNA]</scope>
    <source>
        <strain evidence="7">DSM 17836 / JCM 10339 / NBRC 14399</strain>
    </source>
</reference>
<dbReference type="Pfam" id="PF23795">
    <property type="entry name" value="SH3_YKFC_2nd"/>
    <property type="match status" value="1"/>
</dbReference>
<dbReference type="EMBL" id="CP001736">
    <property type="protein sequence ID" value="ADB32179.1"/>
    <property type="molecule type" value="Genomic_DNA"/>
</dbReference>
<evidence type="ECO:0000256" key="4">
    <source>
        <dbReference type="ARBA" id="ARBA00022807"/>
    </source>
</evidence>
<dbReference type="MEROPS" id="C40.009"/>
<name>D2Q354_KRIFD</name>
<dbReference type="RefSeq" id="WP_012920735.1">
    <property type="nucleotide sequence ID" value="NC_013729.1"/>
</dbReference>
<dbReference type="eggNOG" id="COG0791">
    <property type="taxonomic scope" value="Bacteria"/>
</dbReference>
<dbReference type="KEGG" id="kfl:Kfla_3115"/>
<dbReference type="PANTHER" id="PTHR47053">
    <property type="entry name" value="MUREIN DD-ENDOPEPTIDASE MEPH-RELATED"/>
    <property type="match status" value="1"/>
</dbReference>
<evidence type="ECO:0000256" key="1">
    <source>
        <dbReference type="ARBA" id="ARBA00007074"/>
    </source>
</evidence>
<evidence type="ECO:0000313" key="7">
    <source>
        <dbReference type="Proteomes" id="UP000007967"/>
    </source>
</evidence>
<keyword evidence="7" id="KW-1185">Reference proteome</keyword>
<dbReference type="Pfam" id="PF00877">
    <property type="entry name" value="NLPC_P60"/>
    <property type="match status" value="1"/>
</dbReference>
<dbReference type="PROSITE" id="PS51935">
    <property type="entry name" value="NLPC_P60"/>
    <property type="match status" value="1"/>
</dbReference>
<evidence type="ECO:0000256" key="3">
    <source>
        <dbReference type="ARBA" id="ARBA00022801"/>
    </source>
</evidence>
<dbReference type="AlphaFoldDB" id="D2Q354"/>
<sequence>MNVVAAKVPVSTVWTSPDAPRDIDAPAVAAAPDVAAWVQSMDTESRLGLHGRTLTQLLYGEPVIVRSERNGWSEILAPWQPSSGDVLGYPGWVPSAHLGELPSSATAPVAVTVPLATLTAEPGAGAGSLAELSFATVLSSVEHTDGYTRVALPDGSSGWLADDVLRSVETPVGSEDRIQLGSLFLGLEYLWGGTSAYGLDCSGLIHAVSRVLGQRIPRDAHDQADALESVPVDEVQPGDLYFFARPGQEVHHVGFVSPEGMLHASETGKLLENEPLLPERRETLVSAARL</sequence>
<dbReference type="InterPro" id="IPR038765">
    <property type="entry name" value="Papain-like_cys_pep_sf"/>
</dbReference>
<dbReference type="OrthoDB" id="9815778at2"/>
<dbReference type="InterPro" id="IPR000064">
    <property type="entry name" value="NLP_P60_dom"/>
</dbReference>
<keyword evidence="4" id="KW-0788">Thiol protease</keyword>
<evidence type="ECO:0000256" key="2">
    <source>
        <dbReference type="ARBA" id="ARBA00022670"/>
    </source>
</evidence>